<evidence type="ECO:0000259" key="1">
    <source>
        <dbReference type="Pfam" id="PF13403"/>
    </source>
</evidence>
<proteinExistence type="predicted"/>
<dbReference type="AlphaFoldDB" id="A0A1Y5TQT8"/>
<feature type="domain" description="Hedgehog/Intein (Hint)" evidence="1">
    <location>
        <begin position="157"/>
        <end position="303"/>
    </location>
</feature>
<dbReference type="Gene3D" id="2.170.16.10">
    <property type="entry name" value="Hedgehog/Intein (Hint) domain"/>
    <property type="match status" value="1"/>
</dbReference>
<dbReference type="Proteomes" id="UP000193900">
    <property type="component" value="Unassembled WGS sequence"/>
</dbReference>
<accession>A0A1Y5TQT8</accession>
<dbReference type="InterPro" id="IPR036844">
    <property type="entry name" value="Hint_dom_sf"/>
</dbReference>
<organism evidence="2 3">
    <name type="scientific">Roseisalinus antarcticus</name>
    <dbReference type="NCBI Taxonomy" id="254357"/>
    <lineage>
        <taxon>Bacteria</taxon>
        <taxon>Pseudomonadati</taxon>
        <taxon>Pseudomonadota</taxon>
        <taxon>Alphaproteobacteria</taxon>
        <taxon>Rhodobacterales</taxon>
        <taxon>Roseobacteraceae</taxon>
        <taxon>Roseisalinus</taxon>
    </lineage>
</organism>
<dbReference type="RefSeq" id="WP_085880185.1">
    <property type="nucleotide sequence ID" value="NZ_FWFZ01000022.1"/>
</dbReference>
<dbReference type="InterPro" id="IPR028992">
    <property type="entry name" value="Hedgehog/Intein_dom"/>
</dbReference>
<evidence type="ECO:0000313" key="3">
    <source>
        <dbReference type="Proteomes" id="UP000193900"/>
    </source>
</evidence>
<gene>
    <name evidence="2" type="ORF">ROA7023_03402</name>
</gene>
<evidence type="ECO:0000313" key="2">
    <source>
        <dbReference type="EMBL" id="SLN69941.1"/>
    </source>
</evidence>
<protein>
    <recommendedName>
        <fullName evidence="1">Hedgehog/Intein (Hint) domain-containing protein</fullName>
    </recommendedName>
</protein>
<name>A0A1Y5TQT8_9RHOB</name>
<sequence>MKNGSRGTFVISLDQTAVDGQAAPPLRLLRVGALWRWSGDAVRVDGGAGAWPERVPDEMTDIRRRAARSVRKLFRNADPGRVRRQAAVVEERFADGGFILTDGQARWTATLICPEAGSDPLCLFADGPPPRDTDLWIVDAAPGPTGPDRDAPSGAVICFTPCTTIRTRTGLRPVEDIRAGELVQTMDNGCQRVLWTGRRRITGARLHALPDLAPVRFLPGALGDGVPDAGLLVSPDHRILLASPRAEALYNAPEVLVTARDLVDGARVTRDRERRGVTYVHLALERHEIVFANGVATESFHPAALGLESLGAADRQRLLDLVPDLARDPMAFGAFARRMLSAPEASILAGH</sequence>
<dbReference type="OrthoDB" id="6305173at2"/>
<dbReference type="EMBL" id="FWFZ01000022">
    <property type="protein sequence ID" value="SLN69941.1"/>
    <property type="molecule type" value="Genomic_DNA"/>
</dbReference>
<keyword evidence="3" id="KW-1185">Reference proteome</keyword>
<dbReference type="SUPFAM" id="SSF51294">
    <property type="entry name" value="Hedgehog/intein (Hint) domain"/>
    <property type="match status" value="1"/>
</dbReference>
<dbReference type="Pfam" id="PF13403">
    <property type="entry name" value="Hint_2"/>
    <property type="match status" value="1"/>
</dbReference>
<reference evidence="2 3" key="1">
    <citation type="submission" date="2017-03" db="EMBL/GenBank/DDBJ databases">
        <authorList>
            <person name="Afonso C.L."/>
            <person name="Miller P.J."/>
            <person name="Scott M.A."/>
            <person name="Spackman E."/>
            <person name="Goraichik I."/>
            <person name="Dimitrov K.M."/>
            <person name="Suarez D.L."/>
            <person name="Swayne D.E."/>
        </authorList>
    </citation>
    <scope>NUCLEOTIDE SEQUENCE [LARGE SCALE GENOMIC DNA]</scope>
    <source>
        <strain evidence="2 3">CECT 7023</strain>
    </source>
</reference>